<dbReference type="GO" id="GO:0019324">
    <property type="term" value="P:L-lyxose metabolic process"/>
    <property type="evidence" value="ECO:0007669"/>
    <property type="project" value="TreeGrafter"/>
</dbReference>
<dbReference type="InterPro" id="IPR013022">
    <property type="entry name" value="Xyl_isomerase-like_TIM-brl"/>
</dbReference>
<keyword evidence="6" id="KW-1185">Reference proteome</keyword>
<proteinExistence type="predicted"/>
<evidence type="ECO:0000256" key="3">
    <source>
        <dbReference type="ARBA" id="ARBA00023235"/>
    </source>
</evidence>
<dbReference type="Pfam" id="PF01261">
    <property type="entry name" value="AP_endonuc_2"/>
    <property type="match status" value="1"/>
</dbReference>
<dbReference type="RefSeq" id="WP_096183742.1">
    <property type="nucleotide sequence ID" value="NZ_BDUF01000109.1"/>
</dbReference>
<dbReference type="EMBL" id="BDUF01000109">
    <property type="protein sequence ID" value="GAX91688.1"/>
    <property type="molecule type" value="Genomic_DNA"/>
</dbReference>
<evidence type="ECO:0000256" key="1">
    <source>
        <dbReference type="ARBA" id="ARBA00022723"/>
    </source>
</evidence>
<sequence>MSKRVKNSVGIWAFGPNATRFVPTGYHPEVIEEDMVAKTERVAKGLGPWIDGFEYHYPGEINEKNAEAIQQVLKSQGKDIYALAAGNHVNPKFALGSFINPDKKIRQEAVSIVKAGIDMAASLKSHFIIWPGAEGYNYPFMTNYADMWTWFVDAIAEITEHAKKYGVKIFLEHKNSEPAMKIAMRSIGMTLFTIQKVKEHGVDTSNLLVNMDWQHLIMNGENLAEYARLLAMEGKLGHQHGNSGWGDFDDDNMVGALRFMETLELAKELQDVGYGNHGERIGFDLYPYTEDQVEAVKQSVIQWEFIDDLARKINHEALYEAKQQKNAVRAYQVVFEVIGLNERYVKELLARRNGE</sequence>
<dbReference type="SUPFAM" id="SSF51658">
    <property type="entry name" value="Xylose isomerase-like"/>
    <property type="match status" value="1"/>
</dbReference>
<dbReference type="OrthoDB" id="9801426at2"/>
<evidence type="ECO:0000259" key="4">
    <source>
        <dbReference type="Pfam" id="PF01261"/>
    </source>
</evidence>
<name>A0A292YP17_9BACL</name>
<dbReference type="GO" id="GO:0046872">
    <property type="term" value="F:metal ion binding"/>
    <property type="evidence" value="ECO:0007669"/>
    <property type="project" value="UniProtKB-KW"/>
</dbReference>
<dbReference type="Proteomes" id="UP000217785">
    <property type="component" value="Unassembled WGS sequence"/>
</dbReference>
<keyword evidence="1" id="KW-0479">Metal-binding</keyword>
<organism evidence="5 6">
    <name type="scientific">Effusibacillus lacus</name>
    <dbReference type="NCBI Taxonomy" id="1348429"/>
    <lineage>
        <taxon>Bacteria</taxon>
        <taxon>Bacillati</taxon>
        <taxon>Bacillota</taxon>
        <taxon>Bacilli</taxon>
        <taxon>Bacillales</taxon>
        <taxon>Alicyclobacillaceae</taxon>
        <taxon>Effusibacillus</taxon>
    </lineage>
</organism>
<evidence type="ECO:0000313" key="5">
    <source>
        <dbReference type="EMBL" id="GAX91688.1"/>
    </source>
</evidence>
<gene>
    <name evidence="5" type="ORF">EFBL_3378</name>
</gene>
<reference evidence="6" key="1">
    <citation type="submission" date="2017-07" db="EMBL/GenBank/DDBJ databases">
        <title>Draft genome sequence of Effusibacillus lacus strain skLN1.</title>
        <authorList>
            <person name="Watanabe M."/>
            <person name="Kojima H."/>
            <person name="Fukui M."/>
        </authorList>
    </citation>
    <scope>NUCLEOTIDE SEQUENCE [LARGE SCALE GENOMIC DNA]</scope>
    <source>
        <strain evidence="6">skLN1</strain>
    </source>
</reference>
<keyword evidence="3 5" id="KW-0413">Isomerase</keyword>
<dbReference type="InterPro" id="IPR050337">
    <property type="entry name" value="L-rhamnose_isomerase"/>
</dbReference>
<protein>
    <submittedName>
        <fullName evidence="5">Xylose isomerase</fullName>
    </submittedName>
</protein>
<dbReference type="Gene3D" id="3.20.20.150">
    <property type="entry name" value="Divalent-metal-dependent TIM barrel enzymes"/>
    <property type="match status" value="1"/>
</dbReference>
<dbReference type="PANTHER" id="PTHR30268">
    <property type="entry name" value="L-RHAMNOSE ISOMERASE"/>
    <property type="match status" value="1"/>
</dbReference>
<feature type="domain" description="Xylose isomerase-like TIM barrel" evidence="4">
    <location>
        <begin position="50"/>
        <end position="246"/>
    </location>
</feature>
<keyword evidence="2" id="KW-0464">Manganese</keyword>
<dbReference type="PANTHER" id="PTHR30268:SF0">
    <property type="entry name" value="L-RHAMNOSE ISOMERASE"/>
    <property type="match status" value="1"/>
</dbReference>
<evidence type="ECO:0000256" key="2">
    <source>
        <dbReference type="ARBA" id="ARBA00023211"/>
    </source>
</evidence>
<comment type="caution">
    <text evidence="5">The sequence shown here is derived from an EMBL/GenBank/DDBJ whole genome shotgun (WGS) entry which is preliminary data.</text>
</comment>
<dbReference type="InterPro" id="IPR036237">
    <property type="entry name" value="Xyl_isomerase-like_sf"/>
</dbReference>
<dbReference type="GO" id="GO:0019301">
    <property type="term" value="P:rhamnose catabolic process"/>
    <property type="evidence" value="ECO:0007669"/>
    <property type="project" value="TreeGrafter"/>
</dbReference>
<dbReference type="AlphaFoldDB" id="A0A292YP17"/>
<evidence type="ECO:0000313" key="6">
    <source>
        <dbReference type="Proteomes" id="UP000217785"/>
    </source>
</evidence>
<dbReference type="GO" id="GO:0008740">
    <property type="term" value="F:L-rhamnose isomerase activity"/>
    <property type="evidence" value="ECO:0007669"/>
    <property type="project" value="TreeGrafter"/>
</dbReference>
<accession>A0A292YP17</accession>